<protein>
    <recommendedName>
        <fullName evidence="4">Myb-like domain-containing protein</fullName>
    </recommendedName>
</protein>
<evidence type="ECO:0000313" key="2">
    <source>
        <dbReference type="EMBL" id="CAH1450594.1"/>
    </source>
</evidence>
<reference evidence="2 3" key="1">
    <citation type="submission" date="2022-01" db="EMBL/GenBank/DDBJ databases">
        <authorList>
            <person name="Xiong W."/>
            <person name="Schranz E."/>
        </authorList>
    </citation>
    <scope>NUCLEOTIDE SEQUENCE [LARGE SCALE GENOMIC DNA]</scope>
</reference>
<evidence type="ECO:0008006" key="4">
    <source>
        <dbReference type="Google" id="ProtNLM"/>
    </source>
</evidence>
<organism evidence="2 3">
    <name type="scientific">Lactuca virosa</name>
    <dbReference type="NCBI Taxonomy" id="75947"/>
    <lineage>
        <taxon>Eukaryota</taxon>
        <taxon>Viridiplantae</taxon>
        <taxon>Streptophyta</taxon>
        <taxon>Embryophyta</taxon>
        <taxon>Tracheophyta</taxon>
        <taxon>Spermatophyta</taxon>
        <taxon>Magnoliopsida</taxon>
        <taxon>eudicotyledons</taxon>
        <taxon>Gunneridae</taxon>
        <taxon>Pentapetalae</taxon>
        <taxon>asterids</taxon>
        <taxon>campanulids</taxon>
        <taxon>Asterales</taxon>
        <taxon>Asteraceae</taxon>
        <taxon>Cichorioideae</taxon>
        <taxon>Cichorieae</taxon>
        <taxon>Lactucinae</taxon>
        <taxon>Lactuca</taxon>
    </lineage>
</organism>
<gene>
    <name evidence="2" type="ORF">LVIROSA_LOCUS36013</name>
</gene>
<proteinExistence type="predicted"/>
<comment type="caution">
    <text evidence="2">The sequence shown here is derived from an EMBL/GenBank/DDBJ whole genome shotgun (WGS) entry which is preliminary data.</text>
</comment>
<feature type="compositionally biased region" description="Basic and acidic residues" evidence="1">
    <location>
        <begin position="71"/>
        <end position="81"/>
    </location>
</feature>
<keyword evidence="3" id="KW-1185">Reference proteome</keyword>
<dbReference type="AlphaFoldDB" id="A0AAU9PKJ0"/>
<dbReference type="EMBL" id="CAKMRJ010005634">
    <property type="protein sequence ID" value="CAH1450594.1"/>
    <property type="molecule type" value="Genomic_DNA"/>
</dbReference>
<feature type="region of interest" description="Disordered" evidence="1">
    <location>
        <begin position="23"/>
        <end position="81"/>
    </location>
</feature>
<name>A0AAU9PKJ0_9ASTR</name>
<dbReference type="Proteomes" id="UP001157418">
    <property type="component" value="Unassembled WGS sequence"/>
</dbReference>
<accession>A0AAU9PKJ0</accession>
<sequence>MSQHNQMFVGGVPSYYLSFQMPQQFQSQHEDQHPQPKHKLNSNSIPNHLSHPHRKMFTILNPNKKFNQKKGKVDPRRWSQKEETELAKALVNISEDNATGKNQMRSILVVCYGVIL</sequence>
<evidence type="ECO:0000313" key="3">
    <source>
        <dbReference type="Proteomes" id="UP001157418"/>
    </source>
</evidence>
<evidence type="ECO:0000256" key="1">
    <source>
        <dbReference type="SAM" id="MobiDB-lite"/>
    </source>
</evidence>